<feature type="transmembrane region" description="Helical" evidence="1">
    <location>
        <begin position="59"/>
        <end position="76"/>
    </location>
</feature>
<dbReference type="Proteomes" id="UP000034127">
    <property type="component" value="Unassembled WGS sequence"/>
</dbReference>
<feature type="transmembrane region" description="Helical" evidence="1">
    <location>
        <begin position="169"/>
        <end position="192"/>
    </location>
</feature>
<dbReference type="EMBL" id="LBPX01000027">
    <property type="protein sequence ID" value="KKP66775.1"/>
    <property type="molecule type" value="Genomic_DNA"/>
</dbReference>
<protein>
    <submittedName>
        <fullName evidence="2">Uncharacterized protein</fullName>
    </submittedName>
</protein>
<evidence type="ECO:0000313" key="3">
    <source>
        <dbReference type="Proteomes" id="UP000034127"/>
    </source>
</evidence>
<proteinExistence type="predicted"/>
<accession>A0A0G0DUS1</accession>
<keyword evidence="1" id="KW-1133">Transmembrane helix</keyword>
<dbReference type="AlphaFoldDB" id="A0A0G0DUS1"/>
<evidence type="ECO:0000313" key="2">
    <source>
        <dbReference type="EMBL" id="KKP66775.1"/>
    </source>
</evidence>
<reference evidence="2 3" key="1">
    <citation type="journal article" date="2015" name="Nature">
        <title>rRNA introns, odd ribosomes, and small enigmatic genomes across a large radiation of phyla.</title>
        <authorList>
            <person name="Brown C.T."/>
            <person name="Hug L.A."/>
            <person name="Thomas B.C."/>
            <person name="Sharon I."/>
            <person name="Castelle C.J."/>
            <person name="Singh A."/>
            <person name="Wilkins M.J."/>
            <person name="Williams K.H."/>
            <person name="Banfield J.F."/>
        </authorList>
    </citation>
    <scope>NUCLEOTIDE SEQUENCE [LARGE SCALE GENOMIC DNA]</scope>
</reference>
<organism evidence="2 3">
    <name type="scientific">Candidatus Roizmanbacteria bacterium GW2011_GWC2_35_12</name>
    <dbReference type="NCBI Taxonomy" id="1618485"/>
    <lineage>
        <taxon>Bacteria</taxon>
        <taxon>Candidatus Roizmaniibacteriota</taxon>
    </lineage>
</organism>
<feature type="transmembrane region" description="Helical" evidence="1">
    <location>
        <begin position="20"/>
        <end position="47"/>
    </location>
</feature>
<sequence length="200" mass="22192">MMEKTVVIGKAELFSLERVLPILAFAIPFFISGPQLLTGTVVNCLLFLSTRYTSKKTSIIVAMVPSVGALLNGLVFGKFTPFLVYFIPFIWVGNFILIKTFPVILGTLSEQREPKGTPESKNRFWLRSPPLVGSLTRMTIAIFLSALLKSSFLFIFAFLFLKLQIVPQIFLTAMGVFQFATAIMGGVVFLGINKLLENRG</sequence>
<keyword evidence="1" id="KW-0812">Transmembrane</keyword>
<evidence type="ECO:0000256" key="1">
    <source>
        <dbReference type="SAM" id="Phobius"/>
    </source>
</evidence>
<feature type="transmembrane region" description="Helical" evidence="1">
    <location>
        <begin position="82"/>
        <end position="105"/>
    </location>
</feature>
<gene>
    <name evidence="2" type="ORF">UR63_C0027G0009</name>
</gene>
<name>A0A0G0DUS1_9BACT</name>
<feature type="transmembrane region" description="Helical" evidence="1">
    <location>
        <begin position="140"/>
        <end position="163"/>
    </location>
</feature>
<keyword evidence="1" id="KW-0472">Membrane</keyword>
<comment type="caution">
    <text evidence="2">The sequence shown here is derived from an EMBL/GenBank/DDBJ whole genome shotgun (WGS) entry which is preliminary data.</text>
</comment>